<sequence>MSDRDEPITLRVHYSAKVDPVSTCVEKDCARTPLPSPPLPPVVQRILGSANIWIPVAAAAAFYVQFGVRAPRSVGLVGHKLSRWRWSAGAMGAGIGGVVFLKLEARRLFNEVADDPSLRTIARQSFVYHEMNRTPGFRKSVIRFAKMSSEPYEPIGLTERIAWWSHRVWSLPTSRMVARQYDGLHIFLHGTGVSPHDIDICTTFFANTFDYERWDYVTAGSGILFACGLFASIALENRPRLRWWVRLGRGASLVVYLASYSLRPYLHWSHLQSLHSRDHLVRMLEAKAEMVDFEDPILAAFFGHRDSR</sequence>
<dbReference type="AlphaFoldDB" id="A0A1X6ND63"/>
<dbReference type="OrthoDB" id="2752228at2759"/>
<reference evidence="1 2" key="1">
    <citation type="submission" date="2017-04" db="EMBL/GenBank/DDBJ databases">
        <title>Genome Sequence of the Model Brown-Rot Fungus Postia placenta SB12.</title>
        <authorList>
            <consortium name="DOE Joint Genome Institute"/>
            <person name="Gaskell J."/>
            <person name="Kersten P."/>
            <person name="Larrondo L.F."/>
            <person name="Canessa P."/>
            <person name="Martinez D."/>
            <person name="Hibbett D."/>
            <person name="Schmoll M."/>
            <person name="Kubicek C.P."/>
            <person name="Martinez A.T."/>
            <person name="Yadav J."/>
            <person name="Master E."/>
            <person name="Magnuson J.K."/>
            <person name="James T."/>
            <person name="Yaver D."/>
            <person name="Berka R."/>
            <person name="Labutti K."/>
            <person name="Lipzen A."/>
            <person name="Aerts A."/>
            <person name="Barry K."/>
            <person name="Henrissat B."/>
            <person name="Blanchette R."/>
            <person name="Grigoriev I."/>
            <person name="Cullen D."/>
        </authorList>
    </citation>
    <scope>NUCLEOTIDE SEQUENCE [LARGE SCALE GENOMIC DNA]</scope>
    <source>
        <strain evidence="1 2">MAD-698-R-SB12</strain>
    </source>
</reference>
<accession>A0A1X6ND63</accession>
<gene>
    <name evidence="1" type="ORF">POSPLADRAFT_1132381</name>
</gene>
<evidence type="ECO:0000313" key="2">
    <source>
        <dbReference type="Proteomes" id="UP000194127"/>
    </source>
</evidence>
<organism evidence="1 2">
    <name type="scientific">Postia placenta MAD-698-R-SB12</name>
    <dbReference type="NCBI Taxonomy" id="670580"/>
    <lineage>
        <taxon>Eukaryota</taxon>
        <taxon>Fungi</taxon>
        <taxon>Dikarya</taxon>
        <taxon>Basidiomycota</taxon>
        <taxon>Agaricomycotina</taxon>
        <taxon>Agaricomycetes</taxon>
        <taxon>Polyporales</taxon>
        <taxon>Adustoporiaceae</taxon>
        <taxon>Rhodonia</taxon>
    </lineage>
</organism>
<evidence type="ECO:0000313" key="1">
    <source>
        <dbReference type="EMBL" id="OSX66579.1"/>
    </source>
</evidence>
<dbReference type="Proteomes" id="UP000194127">
    <property type="component" value="Unassembled WGS sequence"/>
</dbReference>
<name>A0A1X6ND63_9APHY</name>
<dbReference type="EMBL" id="KZ110592">
    <property type="protein sequence ID" value="OSX66579.1"/>
    <property type="molecule type" value="Genomic_DNA"/>
</dbReference>
<dbReference type="GeneID" id="36329155"/>
<keyword evidence="2" id="KW-1185">Reference proteome</keyword>
<dbReference type="RefSeq" id="XP_024343373.1">
    <property type="nucleotide sequence ID" value="XM_024484206.1"/>
</dbReference>
<protein>
    <submittedName>
        <fullName evidence="1">Uncharacterized protein</fullName>
    </submittedName>
</protein>
<proteinExistence type="predicted"/>